<dbReference type="InterPro" id="IPR003812">
    <property type="entry name" value="Fido"/>
</dbReference>
<dbReference type="Gene3D" id="1.10.10.10">
    <property type="entry name" value="Winged helix-like DNA-binding domain superfamily/Winged helix DNA-binding domain"/>
    <property type="match status" value="1"/>
</dbReference>
<reference evidence="6" key="1">
    <citation type="submission" date="2016-10" db="EMBL/GenBank/DDBJ databases">
        <authorList>
            <person name="Varghese N."/>
            <person name="Submissions S."/>
        </authorList>
    </citation>
    <scope>NUCLEOTIDE SEQUENCE [LARGE SCALE GENOMIC DNA]</scope>
    <source>
        <strain evidence="6">DSM 29303</strain>
    </source>
</reference>
<feature type="compositionally biased region" description="Basic and acidic residues" evidence="3">
    <location>
        <begin position="354"/>
        <end position="366"/>
    </location>
</feature>
<dbReference type="STRING" id="1545044.SAMN05444276_104141"/>
<sequence length="366" mass="40343">MEIWETPAWPRFTHDPARTEGPLEAFSARLGAMSGLHEALSADERREAFLRAVTHEAVSSFAIEGATLPAAQIEASVVASLAHRGREPQRRSDAIATLMLEARAGQGVLDAPTLFHWHRLLFHGTEVEDKGRWRSFAMVIARTAAAGRDEVLYRAPPAAQVPAMMEDFLAALPRDTRPLPIRAALAHLWFESIHPFSDGNGRLGRAIVEHVFARDSALPFSLSRSIEADKRGYYAALQAGRTVAGDRIDATPFVLWFLERLIAGVEDAMAEARFLVTRNGYFLRFPDLPPRGQAVLRRLFAEGPDRVAQGISAAPYARIARVSPATATRDLAELERLGAIRKGPEGGRSTRYHIAHDSRARAPDRP</sequence>
<dbReference type="GO" id="GO:0005524">
    <property type="term" value="F:ATP binding"/>
    <property type="evidence" value="ECO:0007669"/>
    <property type="project" value="UniProtKB-KW"/>
</dbReference>
<dbReference type="InterPro" id="IPR036597">
    <property type="entry name" value="Fido-like_dom_sf"/>
</dbReference>
<feature type="binding site" evidence="2">
    <location>
        <begin position="198"/>
        <end position="205"/>
    </location>
    <ligand>
        <name>ATP</name>
        <dbReference type="ChEBI" id="CHEBI:30616"/>
    </ligand>
</feature>
<dbReference type="InterPro" id="IPR025230">
    <property type="entry name" value="DUF4172"/>
</dbReference>
<evidence type="ECO:0000256" key="1">
    <source>
        <dbReference type="PIRSR" id="PIRSR640198-1"/>
    </source>
</evidence>
<dbReference type="Proteomes" id="UP000182944">
    <property type="component" value="Unassembled WGS sequence"/>
</dbReference>
<evidence type="ECO:0000256" key="3">
    <source>
        <dbReference type="SAM" id="MobiDB-lite"/>
    </source>
</evidence>
<feature type="binding site" evidence="2">
    <location>
        <begin position="233"/>
        <end position="234"/>
    </location>
    <ligand>
        <name>ATP</name>
        <dbReference type="ChEBI" id="CHEBI:30616"/>
    </ligand>
</feature>
<accession>A0A1H3ANH8</accession>
<dbReference type="SUPFAM" id="SSF140931">
    <property type="entry name" value="Fic-like"/>
    <property type="match status" value="1"/>
</dbReference>
<proteinExistence type="predicted"/>
<evidence type="ECO:0000313" key="5">
    <source>
        <dbReference type="EMBL" id="SDX30948.1"/>
    </source>
</evidence>
<dbReference type="OrthoDB" id="9813719at2"/>
<feature type="region of interest" description="Disordered" evidence="3">
    <location>
        <begin position="342"/>
        <end position="366"/>
    </location>
</feature>
<dbReference type="InterPro" id="IPR040198">
    <property type="entry name" value="Fido_containing"/>
</dbReference>
<dbReference type="Gene3D" id="1.10.3290.10">
    <property type="entry name" value="Fido-like domain"/>
    <property type="match status" value="1"/>
</dbReference>
<dbReference type="Pfam" id="PF02661">
    <property type="entry name" value="Fic"/>
    <property type="match status" value="1"/>
</dbReference>
<protein>
    <submittedName>
        <fullName evidence="5">Fic family protein</fullName>
    </submittedName>
</protein>
<dbReference type="PROSITE" id="PS51459">
    <property type="entry name" value="FIDO"/>
    <property type="match status" value="1"/>
</dbReference>
<dbReference type="AlphaFoldDB" id="A0A1H3ANH8"/>
<evidence type="ECO:0000256" key="2">
    <source>
        <dbReference type="PIRSR" id="PIRSR640198-2"/>
    </source>
</evidence>
<evidence type="ECO:0000313" key="6">
    <source>
        <dbReference type="Proteomes" id="UP000182944"/>
    </source>
</evidence>
<dbReference type="InterPro" id="IPR036388">
    <property type="entry name" value="WH-like_DNA-bd_sf"/>
</dbReference>
<feature type="domain" description="Fido" evidence="4">
    <location>
        <begin position="109"/>
        <end position="259"/>
    </location>
</feature>
<evidence type="ECO:0000259" key="4">
    <source>
        <dbReference type="PROSITE" id="PS51459"/>
    </source>
</evidence>
<gene>
    <name evidence="5" type="ORF">SAMN05444276_104141</name>
</gene>
<dbReference type="Pfam" id="PF13776">
    <property type="entry name" value="DUF4172"/>
    <property type="match status" value="1"/>
</dbReference>
<keyword evidence="6" id="KW-1185">Reference proteome</keyword>
<dbReference type="EMBL" id="FNNA01000004">
    <property type="protein sequence ID" value="SDX30948.1"/>
    <property type="molecule type" value="Genomic_DNA"/>
</dbReference>
<dbReference type="RefSeq" id="WP_052176312.1">
    <property type="nucleotide sequence ID" value="NZ_FNNA01000004.1"/>
</dbReference>
<name>A0A1H3ANH8_9RHOB</name>
<keyword evidence="2" id="KW-0067">ATP-binding</keyword>
<feature type="active site" evidence="1">
    <location>
        <position position="194"/>
    </location>
</feature>
<keyword evidence="2" id="KW-0547">Nucleotide-binding</keyword>
<dbReference type="PANTHER" id="PTHR13504:SF33">
    <property type="entry name" value="FIC FAMILY PROTEIN"/>
    <property type="match status" value="1"/>
</dbReference>
<organism evidence="5 6">
    <name type="scientific">Paracoccus sanguinis</name>
    <dbReference type="NCBI Taxonomy" id="1545044"/>
    <lineage>
        <taxon>Bacteria</taxon>
        <taxon>Pseudomonadati</taxon>
        <taxon>Pseudomonadota</taxon>
        <taxon>Alphaproteobacteria</taxon>
        <taxon>Rhodobacterales</taxon>
        <taxon>Paracoccaceae</taxon>
        <taxon>Paracoccus</taxon>
    </lineage>
</organism>
<dbReference type="PANTHER" id="PTHR13504">
    <property type="entry name" value="FIDO DOMAIN-CONTAINING PROTEIN DDB_G0283145"/>
    <property type="match status" value="1"/>
</dbReference>